<gene>
    <name evidence="2" type="ORF">DERYTH_LOCUS13052</name>
</gene>
<keyword evidence="1" id="KW-0175">Coiled coil</keyword>
<feature type="coiled-coil region" evidence="1">
    <location>
        <begin position="41"/>
        <end position="75"/>
    </location>
</feature>
<proteinExistence type="predicted"/>
<organism evidence="2 3">
    <name type="scientific">Dentiscutata erythropus</name>
    <dbReference type="NCBI Taxonomy" id="1348616"/>
    <lineage>
        <taxon>Eukaryota</taxon>
        <taxon>Fungi</taxon>
        <taxon>Fungi incertae sedis</taxon>
        <taxon>Mucoromycota</taxon>
        <taxon>Glomeromycotina</taxon>
        <taxon>Glomeromycetes</taxon>
        <taxon>Diversisporales</taxon>
        <taxon>Gigasporaceae</taxon>
        <taxon>Dentiscutata</taxon>
    </lineage>
</organism>
<reference evidence="2" key="1">
    <citation type="submission" date="2021-06" db="EMBL/GenBank/DDBJ databases">
        <authorList>
            <person name="Kallberg Y."/>
            <person name="Tangrot J."/>
            <person name="Rosling A."/>
        </authorList>
    </citation>
    <scope>NUCLEOTIDE SEQUENCE</scope>
    <source>
        <strain evidence="2">MA453B</strain>
    </source>
</reference>
<protein>
    <submittedName>
        <fullName evidence="2">2338_t:CDS:1</fullName>
    </submittedName>
</protein>
<evidence type="ECO:0000313" key="3">
    <source>
        <dbReference type="Proteomes" id="UP000789405"/>
    </source>
</evidence>
<evidence type="ECO:0000256" key="1">
    <source>
        <dbReference type="SAM" id="Coils"/>
    </source>
</evidence>
<name>A0A9N9HR86_9GLOM</name>
<feature type="non-terminal residue" evidence="2">
    <location>
        <position position="88"/>
    </location>
</feature>
<comment type="caution">
    <text evidence="2">The sequence shown here is derived from an EMBL/GenBank/DDBJ whole genome shotgun (WGS) entry which is preliminary data.</text>
</comment>
<sequence length="88" mass="10202">KSNLAQRPSRIPRFSEPLRVAFLKYQIAGLTLQYFSVIQEKNNLLSRLSFLIQEINNLRSEVVTLKDHMKVQEAALSVSNREFEGFFS</sequence>
<dbReference type="AlphaFoldDB" id="A0A9N9HR86"/>
<dbReference type="Proteomes" id="UP000789405">
    <property type="component" value="Unassembled WGS sequence"/>
</dbReference>
<dbReference type="EMBL" id="CAJVPY010008895">
    <property type="protein sequence ID" value="CAG8702076.1"/>
    <property type="molecule type" value="Genomic_DNA"/>
</dbReference>
<evidence type="ECO:0000313" key="2">
    <source>
        <dbReference type="EMBL" id="CAG8702076.1"/>
    </source>
</evidence>
<accession>A0A9N9HR86</accession>
<keyword evidence="3" id="KW-1185">Reference proteome</keyword>